<gene>
    <name evidence="2" type="ORF">J2Z82_002863</name>
</gene>
<accession>A0ABS4HHN0</accession>
<evidence type="ECO:0000313" key="2">
    <source>
        <dbReference type="EMBL" id="MBP1949907.1"/>
    </source>
</evidence>
<evidence type="ECO:0000313" key="3">
    <source>
        <dbReference type="Proteomes" id="UP001519328"/>
    </source>
</evidence>
<protein>
    <submittedName>
        <fullName evidence="2">Uncharacterized protein</fullName>
    </submittedName>
</protein>
<dbReference type="Proteomes" id="UP001519328">
    <property type="component" value="Unassembled WGS sequence"/>
</dbReference>
<evidence type="ECO:0000256" key="1">
    <source>
        <dbReference type="SAM" id="Phobius"/>
    </source>
</evidence>
<feature type="transmembrane region" description="Helical" evidence="1">
    <location>
        <begin position="6"/>
        <end position="25"/>
    </location>
</feature>
<name>A0ABS4HHN0_9BACI</name>
<reference evidence="2 3" key="1">
    <citation type="submission" date="2021-03" db="EMBL/GenBank/DDBJ databases">
        <title>Genomic Encyclopedia of Type Strains, Phase IV (KMG-IV): sequencing the most valuable type-strain genomes for metagenomic binning, comparative biology and taxonomic classification.</title>
        <authorList>
            <person name="Goeker M."/>
        </authorList>
    </citation>
    <scope>NUCLEOTIDE SEQUENCE [LARGE SCALE GENOMIC DNA]</scope>
    <source>
        <strain evidence="2 3">DSM 21085</strain>
    </source>
</reference>
<comment type="caution">
    <text evidence="2">The sequence shown here is derived from an EMBL/GenBank/DDBJ whole genome shotgun (WGS) entry which is preliminary data.</text>
</comment>
<dbReference type="EMBL" id="JAGGKK010000016">
    <property type="protein sequence ID" value="MBP1949907.1"/>
    <property type="molecule type" value="Genomic_DNA"/>
</dbReference>
<keyword evidence="1" id="KW-0812">Transmembrane</keyword>
<sequence length="94" mass="10590">MPVLLFTTIYPIVIGLFLRLPKLIIEIKEKKQWTFDWFKVVAIGIPALYIASLPILSTTGMNFVFAIDLMLMGTKLITIAGIVFGYVLLDSLKK</sequence>
<keyword evidence="1" id="KW-0472">Membrane</keyword>
<keyword evidence="3" id="KW-1185">Reference proteome</keyword>
<feature type="transmembrane region" description="Helical" evidence="1">
    <location>
        <begin position="63"/>
        <end position="89"/>
    </location>
</feature>
<keyword evidence="1" id="KW-1133">Transmembrane helix</keyword>
<organism evidence="2 3">
    <name type="scientific">Virgibacillus litoralis</name>
    <dbReference type="NCBI Taxonomy" id="578221"/>
    <lineage>
        <taxon>Bacteria</taxon>
        <taxon>Bacillati</taxon>
        <taxon>Bacillota</taxon>
        <taxon>Bacilli</taxon>
        <taxon>Bacillales</taxon>
        <taxon>Bacillaceae</taxon>
        <taxon>Virgibacillus</taxon>
    </lineage>
</organism>
<proteinExistence type="predicted"/>
<feature type="transmembrane region" description="Helical" evidence="1">
    <location>
        <begin position="37"/>
        <end position="57"/>
    </location>
</feature>